<dbReference type="Pfam" id="PF01059">
    <property type="entry name" value="Oxidored_q5_N"/>
    <property type="match status" value="1"/>
</dbReference>
<evidence type="ECO:0000256" key="9">
    <source>
        <dbReference type="ARBA" id="ARBA00022967"/>
    </source>
</evidence>
<dbReference type="PANTHER" id="PTHR43507">
    <property type="entry name" value="NADH-UBIQUINONE OXIDOREDUCTASE CHAIN 4"/>
    <property type="match status" value="1"/>
</dbReference>
<evidence type="ECO:0000256" key="5">
    <source>
        <dbReference type="ARBA" id="ARBA00021006"/>
    </source>
</evidence>
<evidence type="ECO:0000256" key="17">
    <source>
        <dbReference type="RuleBase" id="RU003297"/>
    </source>
</evidence>
<evidence type="ECO:0000256" key="15">
    <source>
        <dbReference type="ARBA" id="ARBA00023136"/>
    </source>
</evidence>
<comment type="subcellular location">
    <subcellularLocation>
        <location evidence="2 17">Mitochondrion membrane</location>
        <topology evidence="2 17">Multi-pass membrane protein</topology>
    </subcellularLocation>
</comment>
<dbReference type="GO" id="GO:0031966">
    <property type="term" value="C:mitochondrial membrane"/>
    <property type="evidence" value="ECO:0007669"/>
    <property type="project" value="UniProtKB-SubCell"/>
</dbReference>
<keyword evidence="9" id="KW-1278">Translocase</keyword>
<reference evidence="20" key="1">
    <citation type="journal article" name="Insects">
        <title>Tracking the Distribution and Burst of Nuclear Mitochondrial DNA Sequences (NUMTs) in Fig Wasp Genomes.</title>
        <authorList>
            <person name="Wang J.X."/>
            <person name="Liu J."/>
            <person name="Miao Y.H."/>
            <person name="Huang D.W."/>
            <person name="Xiao J.H."/>
        </authorList>
    </citation>
    <scope>NUCLEOTIDE SEQUENCE</scope>
</reference>
<dbReference type="Pfam" id="PF00361">
    <property type="entry name" value="Proton_antipo_M"/>
    <property type="match status" value="1"/>
</dbReference>
<evidence type="ECO:0000256" key="14">
    <source>
        <dbReference type="ARBA" id="ARBA00023128"/>
    </source>
</evidence>
<evidence type="ECO:0000256" key="13">
    <source>
        <dbReference type="ARBA" id="ARBA00023075"/>
    </source>
</evidence>
<evidence type="ECO:0000259" key="18">
    <source>
        <dbReference type="Pfam" id="PF00361"/>
    </source>
</evidence>
<dbReference type="GO" id="GO:0042773">
    <property type="term" value="P:ATP synthesis coupled electron transport"/>
    <property type="evidence" value="ECO:0007669"/>
    <property type="project" value="InterPro"/>
</dbReference>
<sequence length="445" mass="52091">MMSIFFSMFFIIIFCLPLINKKLLMMYLSNIMFIMSFIMLFKFGYNNYWSFIYGFLGFDNLSFVLMFLSFWITGLMFVVSINKINKNEYLYCLILLMLLVFLLISFSSMNYFIFYMFFEASIIPIFLLIMGWGYQVERINAAMYVLLYCLFASLPLLYLMFHLFGYQNSMIYEFIIGMNYYNNTMYFIMVLAFLVKLPMFMFHMWLPKAHVEAPVTGSMILAGVLLKLGGYGMIRTMMMMIQSSIEVNFIFVSISLIGMILLSLVCLRQLDMKLLVAYSSVVHMSIVLFGFCSLSEWGYMSGMIMMIGHGLCSSAMFVIINYIYEQTNTRNLLINKGLIYYLPSLCLWWFLFCVANMSAPISLNLLSEIMMVCVMLNWSINIIILLMLGMFLSAAYSLYLFAYSIHGKFMSLLNYVIPLNMNNYIVMILHWIPLNFLIMKIDLFM</sequence>
<dbReference type="AlphaFoldDB" id="A0A8A3YEC8"/>
<evidence type="ECO:0000256" key="11">
    <source>
        <dbReference type="ARBA" id="ARBA00022989"/>
    </source>
</evidence>
<feature type="transmembrane region" description="Helical" evidence="17">
    <location>
        <begin position="297"/>
        <end position="324"/>
    </location>
</feature>
<keyword evidence="6 17" id="KW-0813">Transport</keyword>
<keyword evidence="8 17" id="KW-0812">Transmembrane</keyword>
<feature type="transmembrane region" description="Helical" evidence="17">
    <location>
        <begin position="61"/>
        <end position="82"/>
    </location>
</feature>
<dbReference type="InterPro" id="IPR000260">
    <property type="entry name" value="NADH4_N"/>
</dbReference>
<feature type="transmembrane region" description="Helical" evidence="17">
    <location>
        <begin position="89"/>
        <end position="106"/>
    </location>
</feature>
<protein>
    <recommendedName>
        <fullName evidence="5 17">NADH-ubiquinone oxidoreductase chain 4</fullName>
        <ecNumber evidence="4 17">7.1.1.2</ecNumber>
    </recommendedName>
</protein>
<evidence type="ECO:0000256" key="10">
    <source>
        <dbReference type="ARBA" id="ARBA00022982"/>
    </source>
</evidence>
<dbReference type="GO" id="GO:0015990">
    <property type="term" value="P:electron transport coupled proton transport"/>
    <property type="evidence" value="ECO:0007669"/>
    <property type="project" value="TreeGrafter"/>
</dbReference>
<evidence type="ECO:0000256" key="16">
    <source>
        <dbReference type="ARBA" id="ARBA00049551"/>
    </source>
</evidence>
<evidence type="ECO:0000313" key="20">
    <source>
        <dbReference type="EMBL" id="QTA94000.1"/>
    </source>
</evidence>
<feature type="transmembrane region" description="Helical" evidence="17">
    <location>
        <begin position="31"/>
        <end position="49"/>
    </location>
</feature>
<evidence type="ECO:0000256" key="1">
    <source>
        <dbReference type="ARBA" id="ARBA00003257"/>
    </source>
</evidence>
<feature type="transmembrane region" description="Helical" evidence="17">
    <location>
        <begin position="345"/>
        <end position="366"/>
    </location>
</feature>
<feature type="transmembrane region" description="Helical" evidence="17">
    <location>
        <begin position="6"/>
        <end position="24"/>
    </location>
</feature>
<feature type="transmembrane region" description="Helical" evidence="17">
    <location>
        <begin position="423"/>
        <end position="441"/>
    </location>
</feature>
<feature type="domain" description="NADH:ubiquinone oxidoreductase chain 4 N-terminal" evidence="19">
    <location>
        <begin position="1"/>
        <end position="104"/>
    </location>
</feature>
<evidence type="ECO:0000256" key="4">
    <source>
        <dbReference type="ARBA" id="ARBA00012944"/>
    </source>
</evidence>
<dbReference type="PANTHER" id="PTHR43507:SF20">
    <property type="entry name" value="NADH-UBIQUINONE OXIDOREDUCTASE CHAIN 4"/>
    <property type="match status" value="1"/>
</dbReference>
<keyword evidence="14 17" id="KW-0496">Mitochondrion</keyword>
<feature type="domain" description="NADH:quinone oxidoreductase/Mrp antiporter transmembrane" evidence="18">
    <location>
        <begin position="108"/>
        <end position="392"/>
    </location>
</feature>
<organism evidence="20">
    <name type="scientific">Eupristina koningsbergeri</name>
    <dbReference type="NCBI Taxonomy" id="318089"/>
    <lineage>
        <taxon>Eukaryota</taxon>
        <taxon>Metazoa</taxon>
        <taxon>Ecdysozoa</taxon>
        <taxon>Arthropoda</taxon>
        <taxon>Hexapoda</taxon>
        <taxon>Insecta</taxon>
        <taxon>Pterygota</taxon>
        <taxon>Neoptera</taxon>
        <taxon>Endopterygota</taxon>
        <taxon>Hymenoptera</taxon>
        <taxon>Apocrita</taxon>
        <taxon>Proctotrupomorpha</taxon>
        <taxon>Chalcidoidea</taxon>
        <taxon>Agaonidae</taxon>
        <taxon>Agaoninae</taxon>
        <taxon>Eupristina</taxon>
    </lineage>
</organism>
<gene>
    <name evidence="20" type="primary">ND4</name>
</gene>
<name>A0A8A3YEC8_9HYME</name>
<comment type="function">
    <text evidence="17">Core subunit of the mitochondrial membrane respiratory chain NADH dehydrogenase (Complex I) which catalyzes electron transfer from NADH through the respiratory chain, using ubiquinone as an electron acceptor. Essential for the catalytic activity and assembly of complex I.</text>
</comment>
<feature type="transmembrane region" description="Helical" evidence="17">
    <location>
        <begin position="184"/>
        <end position="206"/>
    </location>
</feature>
<dbReference type="GO" id="GO:0003954">
    <property type="term" value="F:NADH dehydrogenase activity"/>
    <property type="evidence" value="ECO:0007669"/>
    <property type="project" value="TreeGrafter"/>
</dbReference>
<feature type="transmembrane region" description="Helical" evidence="17">
    <location>
        <begin position="378"/>
        <end position="402"/>
    </location>
</feature>
<feature type="transmembrane region" description="Helical" evidence="17">
    <location>
        <begin position="141"/>
        <end position="164"/>
    </location>
</feature>
<proteinExistence type="inferred from homology"/>
<comment type="similarity">
    <text evidence="3 17">Belongs to the complex I subunit 4 family.</text>
</comment>
<comment type="function">
    <text evidence="1">Core subunit of the mitochondrial membrane respiratory chain NADH dehydrogenase (Complex I) that is believed to belong to the minimal assembly required for catalysis. Complex I functions in the transfer of electrons from NADH to the respiratory chain. The immediate electron acceptor for the enzyme is believed to be ubiquinone.</text>
</comment>
<dbReference type="GO" id="GO:0008137">
    <property type="term" value="F:NADH dehydrogenase (ubiquinone) activity"/>
    <property type="evidence" value="ECO:0007669"/>
    <property type="project" value="UniProtKB-UniRule"/>
</dbReference>
<dbReference type="InterPro" id="IPR001750">
    <property type="entry name" value="ND/Mrp_TM"/>
</dbReference>
<evidence type="ECO:0000256" key="6">
    <source>
        <dbReference type="ARBA" id="ARBA00022448"/>
    </source>
</evidence>
<keyword evidence="7 17" id="KW-0679">Respiratory chain</keyword>
<dbReference type="EC" id="7.1.1.2" evidence="4 17"/>
<feature type="transmembrane region" description="Helical" evidence="17">
    <location>
        <begin position="247"/>
        <end position="267"/>
    </location>
</feature>
<dbReference type="PRINTS" id="PR01437">
    <property type="entry name" value="NUOXDRDTASE4"/>
</dbReference>
<evidence type="ECO:0000259" key="19">
    <source>
        <dbReference type="Pfam" id="PF01059"/>
    </source>
</evidence>
<comment type="catalytic activity">
    <reaction evidence="16 17">
        <text>a ubiquinone + NADH + 5 H(+)(in) = a ubiquinol + NAD(+) + 4 H(+)(out)</text>
        <dbReference type="Rhea" id="RHEA:29091"/>
        <dbReference type="Rhea" id="RHEA-COMP:9565"/>
        <dbReference type="Rhea" id="RHEA-COMP:9566"/>
        <dbReference type="ChEBI" id="CHEBI:15378"/>
        <dbReference type="ChEBI" id="CHEBI:16389"/>
        <dbReference type="ChEBI" id="CHEBI:17976"/>
        <dbReference type="ChEBI" id="CHEBI:57540"/>
        <dbReference type="ChEBI" id="CHEBI:57945"/>
        <dbReference type="EC" id="7.1.1.2"/>
    </reaction>
</comment>
<evidence type="ECO:0000256" key="7">
    <source>
        <dbReference type="ARBA" id="ARBA00022660"/>
    </source>
</evidence>
<keyword evidence="13 17" id="KW-0830">Ubiquinone</keyword>
<keyword evidence="15 17" id="KW-0472">Membrane</keyword>
<keyword evidence="11 17" id="KW-1133">Transmembrane helix</keyword>
<feature type="transmembrane region" description="Helical" evidence="17">
    <location>
        <begin position="112"/>
        <end position="134"/>
    </location>
</feature>
<evidence type="ECO:0000256" key="8">
    <source>
        <dbReference type="ARBA" id="ARBA00022692"/>
    </source>
</evidence>
<feature type="transmembrane region" description="Helical" evidence="17">
    <location>
        <begin position="274"/>
        <end position="291"/>
    </location>
</feature>
<geneLocation type="mitochondrion" evidence="20"/>
<keyword evidence="12 17" id="KW-0520">NAD</keyword>
<keyword evidence="10 17" id="KW-0249">Electron transport</keyword>
<evidence type="ECO:0000256" key="2">
    <source>
        <dbReference type="ARBA" id="ARBA00004225"/>
    </source>
</evidence>
<accession>A0A8A3YEC8</accession>
<feature type="transmembrane region" description="Helical" evidence="17">
    <location>
        <begin position="218"/>
        <end position="241"/>
    </location>
</feature>
<evidence type="ECO:0000256" key="3">
    <source>
        <dbReference type="ARBA" id="ARBA00009025"/>
    </source>
</evidence>
<evidence type="ECO:0000256" key="12">
    <source>
        <dbReference type="ARBA" id="ARBA00023027"/>
    </source>
</evidence>
<dbReference type="EMBL" id="MT947597">
    <property type="protein sequence ID" value="QTA94000.1"/>
    <property type="molecule type" value="Genomic_DNA"/>
</dbReference>
<dbReference type="InterPro" id="IPR003918">
    <property type="entry name" value="NADH_UbQ_OxRdtase"/>
</dbReference>
<dbReference type="GO" id="GO:0048039">
    <property type="term" value="F:ubiquinone binding"/>
    <property type="evidence" value="ECO:0007669"/>
    <property type="project" value="TreeGrafter"/>
</dbReference>